<evidence type="ECO:0000313" key="3">
    <source>
        <dbReference type="Proteomes" id="UP000005143"/>
    </source>
</evidence>
<sequence length="262" mass="28165">MASLLAVSVALAIVAPAQARPRGPFYWDVSLKGTQDVRWSFAVEDPRACPDFAGRSGQGKGQVTMDFSSSATRPFRLAFDPAGSYHTVFDASVPLAYSNQGGISSSNGMPCGAGAEDPAPLPHLNDSSGCGAQTTRLEASAWLSRKKLRLDGSPTHLKFPAGCPTPWDSMQWGVYAQGVWSQDGTCKPDEYALGSLVVPATRVSLAKFTAKKPFALDVNQAYHCEFPPRFVGDKGSLEINTVIRYRLSFKPRKQARAKHPGA</sequence>
<organism evidence="2 3">
    <name type="scientific">Patulibacter medicamentivorans</name>
    <dbReference type="NCBI Taxonomy" id="1097667"/>
    <lineage>
        <taxon>Bacteria</taxon>
        <taxon>Bacillati</taxon>
        <taxon>Actinomycetota</taxon>
        <taxon>Thermoleophilia</taxon>
        <taxon>Solirubrobacterales</taxon>
        <taxon>Patulibacteraceae</taxon>
        <taxon>Patulibacter</taxon>
    </lineage>
</organism>
<proteinExistence type="predicted"/>
<evidence type="ECO:0000313" key="2">
    <source>
        <dbReference type="EMBL" id="EHN09768.1"/>
    </source>
</evidence>
<dbReference type="EMBL" id="AGUD01000254">
    <property type="protein sequence ID" value="EHN09768.1"/>
    <property type="molecule type" value="Genomic_DNA"/>
</dbReference>
<name>H0E993_9ACTN</name>
<protein>
    <recommendedName>
        <fullName evidence="4">Secreted protein</fullName>
    </recommendedName>
</protein>
<feature type="chain" id="PRO_5003531678" description="Secreted protein" evidence="1">
    <location>
        <begin position="20"/>
        <end position="262"/>
    </location>
</feature>
<dbReference type="Proteomes" id="UP000005143">
    <property type="component" value="Unassembled WGS sequence"/>
</dbReference>
<keyword evidence="1" id="KW-0732">Signal</keyword>
<feature type="signal peptide" evidence="1">
    <location>
        <begin position="1"/>
        <end position="19"/>
    </location>
</feature>
<dbReference type="RefSeq" id="WP_007577464.1">
    <property type="nucleotide sequence ID" value="NZ_AGUD01000254.1"/>
</dbReference>
<comment type="caution">
    <text evidence="2">The sequence shown here is derived from an EMBL/GenBank/DDBJ whole genome shotgun (WGS) entry which is preliminary data.</text>
</comment>
<evidence type="ECO:0008006" key="4">
    <source>
        <dbReference type="Google" id="ProtNLM"/>
    </source>
</evidence>
<gene>
    <name evidence="2" type="ORF">PAI11_34100</name>
</gene>
<evidence type="ECO:0000256" key="1">
    <source>
        <dbReference type="SAM" id="SignalP"/>
    </source>
</evidence>
<keyword evidence="3" id="KW-1185">Reference proteome</keyword>
<accession>H0E993</accession>
<dbReference type="AlphaFoldDB" id="H0E993"/>
<reference evidence="2 3" key="1">
    <citation type="journal article" date="2013" name="Biodegradation">
        <title>Quantitative proteomic analysis of ibuprofen-degrading Patulibacter sp. strain I11.</title>
        <authorList>
            <person name="Almeida B."/>
            <person name="Kjeldal H."/>
            <person name="Lolas I."/>
            <person name="Knudsen A.D."/>
            <person name="Carvalho G."/>
            <person name="Nielsen K.L."/>
            <person name="Barreto Crespo M.T."/>
            <person name="Stensballe A."/>
            <person name="Nielsen J.L."/>
        </authorList>
    </citation>
    <scope>NUCLEOTIDE SEQUENCE [LARGE SCALE GENOMIC DNA]</scope>
    <source>
        <strain evidence="2 3">I11</strain>
    </source>
</reference>